<proteinExistence type="predicted"/>
<dbReference type="PANTHER" id="PTHR44757:SF2">
    <property type="entry name" value="BIOFILM ARCHITECTURE MAINTENANCE PROTEIN MBAA"/>
    <property type="match status" value="1"/>
</dbReference>
<dbReference type="EMBL" id="LT960614">
    <property type="protein sequence ID" value="SON56389.1"/>
    <property type="molecule type" value="Genomic_DNA"/>
</dbReference>
<feature type="transmembrane region" description="Helical" evidence="1">
    <location>
        <begin position="58"/>
        <end position="77"/>
    </location>
</feature>
<dbReference type="CDD" id="cd01949">
    <property type="entry name" value="GGDEF"/>
    <property type="match status" value="1"/>
</dbReference>
<dbReference type="Pfam" id="PF00990">
    <property type="entry name" value="GGDEF"/>
    <property type="match status" value="1"/>
</dbReference>
<dbReference type="Pfam" id="PF00563">
    <property type="entry name" value="EAL"/>
    <property type="match status" value="1"/>
</dbReference>
<dbReference type="KEGG" id="hdi:HDIA_2848"/>
<evidence type="ECO:0000313" key="5">
    <source>
        <dbReference type="Proteomes" id="UP000223606"/>
    </source>
</evidence>
<evidence type="ECO:0000313" key="4">
    <source>
        <dbReference type="EMBL" id="SON56389.1"/>
    </source>
</evidence>
<dbReference type="SUPFAM" id="SSF55073">
    <property type="entry name" value="Nucleotide cyclase"/>
    <property type="match status" value="1"/>
</dbReference>
<dbReference type="OrthoDB" id="9814202at2"/>
<protein>
    <submittedName>
        <fullName evidence="4">Cyclic di-GMP phosphodiesterase Gmr</fullName>
        <ecNumber evidence="4">3.1.4.52</ecNumber>
    </submittedName>
</protein>
<dbReference type="Gene3D" id="3.30.70.270">
    <property type="match status" value="1"/>
</dbReference>
<dbReference type="CDD" id="cd01948">
    <property type="entry name" value="EAL"/>
    <property type="match status" value="1"/>
</dbReference>
<dbReference type="GO" id="GO:0071111">
    <property type="term" value="F:cyclic-guanylate-specific phosphodiesterase activity"/>
    <property type="evidence" value="ECO:0007669"/>
    <property type="project" value="UniProtKB-EC"/>
</dbReference>
<dbReference type="Gene3D" id="3.20.20.450">
    <property type="entry name" value="EAL domain"/>
    <property type="match status" value="1"/>
</dbReference>
<keyword evidence="1" id="KW-0472">Membrane</keyword>
<dbReference type="SMART" id="SM00052">
    <property type="entry name" value="EAL"/>
    <property type="match status" value="1"/>
</dbReference>
<feature type="transmembrane region" description="Helical" evidence="1">
    <location>
        <begin position="21"/>
        <end position="38"/>
    </location>
</feature>
<dbReference type="PROSITE" id="PS50883">
    <property type="entry name" value="EAL"/>
    <property type="match status" value="1"/>
</dbReference>
<accession>A0A2C9D880</accession>
<dbReference type="PANTHER" id="PTHR44757">
    <property type="entry name" value="DIGUANYLATE CYCLASE DGCP"/>
    <property type="match status" value="1"/>
</dbReference>
<dbReference type="SUPFAM" id="SSF141868">
    <property type="entry name" value="EAL domain-like"/>
    <property type="match status" value="1"/>
</dbReference>
<sequence length="526" mass="58024">MMKKSLVSWGDSESRSRRDKWIIAITGILVWILAHKFNLHEYLDNFLAGHERWQLDEAMLAILLTGVGGFVYGWRRIQDLRKEIVRRDAAEMQANYLANHDALTGLFNRRYMERVKQADDPPLHAHPAIFSIDLDGFKRINDLMGHHGGDELLRVVAERLRNRLPQATIARMGGDEFLIAAESDGDDAALTMGRDIVAAICEPIALDKTMCSVGASVGVSTKASKDGSLGEAERQADVAMYVAKRNGPNNVCLYDPSMNSVLDEKIRIERDLRSAIAANEITPHYQPLIRLETGEIIGFEALARWPRADGTVMQPASFIGVAEEAGLITDLFSNLLEKACRDAVEWPAGFLLSFNLSASQLTDRLLGLRIVQILGKTGFPASRLEIELTESVVVREMDAALAIMTDLRNAGVRIAIDDFGTGFSSLSQIAKIPFDKIKIDRSFISAFGDDDRQMKIIKLIVGLGHGLGVTTLAEGIENEGQLEILNRLGCEYGQGFLFAKAMPSEEIAEFLRTHEPASIATGTTAR</sequence>
<reference evidence="5" key="1">
    <citation type="submission" date="2017-09" db="EMBL/GenBank/DDBJ databases">
        <title>Genome sequence of Nannocystis excedens DSM 71.</title>
        <authorList>
            <person name="Blom J."/>
        </authorList>
    </citation>
    <scope>NUCLEOTIDE SEQUENCE [LARGE SCALE GENOMIC DNA]</scope>
    <source>
        <strain evidence="5">type strain: E19</strain>
    </source>
</reference>
<evidence type="ECO:0000256" key="1">
    <source>
        <dbReference type="SAM" id="Phobius"/>
    </source>
</evidence>
<keyword evidence="4" id="KW-0378">Hydrolase</keyword>
<organism evidence="4 5">
    <name type="scientific">Hartmannibacter diazotrophicus</name>
    <dbReference type="NCBI Taxonomy" id="1482074"/>
    <lineage>
        <taxon>Bacteria</taxon>
        <taxon>Pseudomonadati</taxon>
        <taxon>Pseudomonadota</taxon>
        <taxon>Alphaproteobacteria</taxon>
        <taxon>Hyphomicrobiales</taxon>
        <taxon>Pleomorphomonadaceae</taxon>
        <taxon>Hartmannibacter</taxon>
    </lineage>
</organism>
<dbReference type="EC" id="3.1.4.52" evidence="4"/>
<evidence type="ECO:0000259" key="3">
    <source>
        <dbReference type="PROSITE" id="PS50887"/>
    </source>
</evidence>
<dbReference type="Proteomes" id="UP000223606">
    <property type="component" value="Chromosome 1"/>
</dbReference>
<dbReference type="InterPro" id="IPR001633">
    <property type="entry name" value="EAL_dom"/>
</dbReference>
<dbReference type="AlphaFoldDB" id="A0A2C9D880"/>
<dbReference type="InterPro" id="IPR043128">
    <property type="entry name" value="Rev_trsase/Diguanyl_cyclase"/>
</dbReference>
<evidence type="ECO:0000259" key="2">
    <source>
        <dbReference type="PROSITE" id="PS50883"/>
    </source>
</evidence>
<feature type="domain" description="EAL" evidence="2">
    <location>
        <begin position="265"/>
        <end position="515"/>
    </location>
</feature>
<dbReference type="NCBIfam" id="TIGR00254">
    <property type="entry name" value="GGDEF"/>
    <property type="match status" value="1"/>
</dbReference>
<dbReference type="InterPro" id="IPR052155">
    <property type="entry name" value="Biofilm_reg_signaling"/>
</dbReference>
<keyword evidence="1" id="KW-1133">Transmembrane helix</keyword>
<dbReference type="InterPro" id="IPR029787">
    <property type="entry name" value="Nucleotide_cyclase"/>
</dbReference>
<keyword evidence="5" id="KW-1185">Reference proteome</keyword>
<dbReference type="InterPro" id="IPR000160">
    <property type="entry name" value="GGDEF_dom"/>
</dbReference>
<gene>
    <name evidence="4" type="primary">gmr_5</name>
    <name evidence="4" type="ORF">HDIA_2848</name>
</gene>
<keyword evidence="1" id="KW-0812">Transmembrane</keyword>
<name>A0A2C9D880_9HYPH</name>
<feature type="domain" description="GGDEF" evidence="3">
    <location>
        <begin position="125"/>
        <end position="256"/>
    </location>
</feature>
<dbReference type="InterPro" id="IPR035919">
    <property type="entry name" value="EAL_sf"/>
</dbReference>
<dbReference type="SMART" id="SM00267">
    <property type="entry name" value="GGDEF"/>
    <property type="match status" value="1"/>
</dbReference>
<dbReference type="PROSITE" id="PS50887">
    <property type="entry name" value="GGDEF"/>
    <property type="match status" value="1"/>
</dbReference>